<comment type="similarity">
    <text evidence="5">Belongs to the FNT transporter (TC 1.A.16) family.</text>
</comment>
<feature type="transmembrane region" description="Helical" evidence="6">
    <location>
        <begin position="166"/>
        <end position="191"/>
    </location>
</feature>
<keyword evidence="8" id="KW-1185">Reference proteome</keyword>
<dbReference type="PANTHER" id="PTHR30520:SF6">
    <property type="entry name" value="FORMATE_NITRATE FAMILY TRANSPORTER (EUROFUNG)"/>
    <property type="match status" value="1"/>
</dbReference>
<organism evidence="7 8">
    <name type="scientific">Dongia sedimenti</name>
    <dbReference type="NCBI Taxonomy" id="3064282"/>
    <lineage>
        <taxon>Bacteria</taxon>
        <taxon>Pseudomonadati</taxon>
        <taxon>Pseudomonadota</taxon>
        <taxon>Alphaproteobacteria</taxon>
        <taxon>Rhodospirillales</taxon>
        <taxon>Dongiaceae</taxon>
        <taxon>Dongia</taxon>
    </lineage>
</organism>
<feature type="transmembrane region" description="Helical" evidence="6">
    <location>
        <begin position="41"/>
        <end position="63"/>
    </location>
</feature>
<feature type="transmembrane region" description="Helical" evidence="6">
    <location>
        <begin position="198"/>
        <end position="218"/>
    </location>
</feature>
<dbReference type="InterPro" id="IPR000292">
    <property type="entry name" value="For/NO2_transpt"/>
</dbReference>
<sequence>MSQTESPPPPPSLDARLPPEMADRAESAGVAKAALDPWKMLALAVMAGAFIAFGAIFSTVVAADSATLPFGVARLLIGLSFSLGLILVVVGGAELFTGDVLMVMAWASGKLGLPKMLKAWALVYLGNLVGALGTALLTFGAGHYLFGGAKVGLAALAIANAKSAEPFLQALLLGVLCNVLVCMAVWACFAARSAADKVLVIVLPIAAFVAAGFEHSIANMYYLPEALLIQSFAPDAFWQQIAKLPTDSPTLSLANALANLAAVTLGNMIGGGALVAGMYWFIYLRSRRP</sequence>
<dbReference type="EMBL" id="JAUYVI010000002">
    <property type="protein sequence ID" value="MDQ7247287.1"/>
    <property type="molecule type" value="Genomic_DNA"/>
</dbReference>
<comment type="subcellular location">
    <subcellularLocation>
        <location evidence="1">Membrane</location>
        <topology evidence="1">Multi-pass membrane protein</topology>
    </subcellularLocation>
</comment>
<comment type="caution">
    <text evidence="7">The sequence shown here is derived from an EMBL/GenBank/DDBJ whole genome shotgun (WGS) entry which is preliminary data.</text>
</comment>
<feature type="transmembrane region" description="Helical" evidence="6">
    <location>
        <begin position="256"/>
        <end position="282"/>
    </location>
</feature>
<dbReference type="Pfam" id="PF01226">
    <property type="entry name" value="Form_Nir_trans"/>
    <property type="match status" value="1"/>
</dbReference>
<dbReference type="RefSeq" id="WP_379954688.1">
    <property type="nucleotide sequence ID" value="NZ_JAUYVI010000002.1"/>
</dbReference>
<evidence type="ECO:0000256" key="6">
    <source>
        <dbReference type="SAM" id="Phobius"/>
    </source>
</evidence>
<evidence type="ECO:0000256" key="5">
    <source>
        <dbReference type="ARBA" id="ARBA00049660"/>
    </source>
</evidence>
<dbReference type="Proteomes" id="UP001230156">
    <property type="component" value="Unassembled WGS sequence"/>
</dbReference>
<dbReference type="InterPro" id="IPR023271">
    <property type="entry name" value="Aquaporin-like"/>
</dbReference>
<evidence type="ECO:0000313" key="8">
    <source>
        <dbReference type="Proteomes" id="UP001230156"/>
    </source>
</evidence>
<evidence type="ECO:0000256" key="4">
    <source>
        <dbReference type="ARBA" id="ARBA00023136"/>
    </source>
</evidence>
<evidence type="ECO:0000256" key="3">
    <source>
        <dbReference type="ARBA" id="ARBA00022989"/>
    </source>
</evidence>
<reference evidence="8" key="1">
    <citation type="submission" date="2023-08" db="EMBL/GenBank/DDBJ databases">
        <title>Rhodospirillaceae gen. nov., a novel taxon isolated from the Yangtze River Yuezi River estuary sludge.</title>
        <authorList>
            <person name="Ruan L."/>
        </authorList>
    </citation>
    <scope>NUCLEOTIDE SEQUENCE [LARGE SCALE GENOMIC DNA]</scope>
    <source>
        <strain evidence="8">R-7</strain>
    </source>
</reference>
<feature type="transmembrane region" description="Helical" evidence="6">
    <location>
        <begin position="75"/>
        <end position="107"/>
    </location>
</feature>
<proteinExistence type="inferred from homology"/>
<keyword evidence="2 6" id="KW-0812">Transmembrane</keyword>
<dbReference type="PANTHER" id="PTHR30520">
    <property type="entry name" value="FORMATE TRANSPORTER-RELATED"/>
    <property type="match status" value="1"/>
</dbReference>
<protein>
    <submittedName>
        <fullName evidence="7">Formate/nitrite transporter family protein</fullName>
    </submittedName>
</protein>
<evidence type="ECO:0000313" key="7">
    <source>
        <dbReference type="EMBL" id="MDQ7247287.1"/>
    </source>
</evidence>
<dbReference type="PROSITE" id="PS01005">
    <property type="entry name" value="FORMATE_NITRITE_TP_1"/>
    <property type="match status" value="1"/>
</dbReference>
<evidence type="ECO:0000256" key="1">
    <source>
        <dbReference type="ARBA" id="ARBA00004141"/>
    </source>
</evidence>
<keyword evidence="3 6" id="KW-1133">Transmembrane helix</keyword>
<accession>A0ABU0YJA5</accession>
<dbReference type="InterPro" id="IPR024002">
    <property type="entry name" value="For/NO2_transpt_CS"/>
</dbReference>
<name>A0ABU0YJA5_9PROT</name>
<evidence type="ECO:0000256" key="2">
    <source>
        <dbReference type="ARBA" id="ARBA00022692"/>
    </source>
</evidence>
<feature type="transmembrane region" description="Helical" evidence="6">
    <location>
        <begin position="119"/>
        <end position="146"/>
    </location>
</feature>
<gene>
    <name evidence="7" type="ORF">Q8A70_06400</name>
</gene>
<keyword evidence="4 6" id="KW-0472">Membrane</keyword>
<dbReference type="Gene3D" id="1.20.1080.10">
    <property type="entry name" value="Glycerol uptake facilitator protein"/>
    <property type="match status" value="1"/>
</dbReference>